<feature type="transmembrane region" description="Helical" evidence="6">
    <location>
        <begin position="374"/>
        <end position="401"/>
    </location>
</feature>
<keyword evidence="2" id="KW-0813">Transport</keyword>
<dbReference type="PROSITE" id="PS50850">
    <property type="entry name" value="MFS"/>
    <property type="match status" value="1"/>
</dbReference>
<dbReference type="EMBL" id="AP018664">
    <property type="protein sequence ID" value="BBD99676.1"/>
    <property type="molecule type" value="Genomic_DNA"/>
</dbReference>
<dbReference type="PANTHER" id="PTHR23505">
    <property type="entry name" value="SPINSTER"/>
    <property type="match status" value="1"/>
</dbReference>
<dbReference type="InterPro" id="IPR020846">
    <property type="entry name" value="MFS_dom"/>
</dbReference>
<feature type="transmembrane region" description="Helical" evidence="6">
    <location>
        <begin position="279"/>
        <end position="300"/>
    </location>
</feature>
<dbReference type="Proteomes" id="UP000279959">
    <property type="component" value="Chromosome"/>
</dbReference>
<evidence type="ECO:0000256" key="1">
    <source>
        <dbReference type="ARBA" id="ARBA00004141"/>
    </source>
</evidence>
<dbReference type="Gene3D" id="1.20.1250.20">
    <property type="entry name" value="MFS general substrate transporter like domains"/>
    <property type="match status" value="1"/>
</dbReference>
<feature type="domain" description="Major facilitator superfamily (MFS) profile" evidence="7">
    <location>
        <begin position="35"/>
        <end position="440"/>
    </location>
</feature>
<dbReference type="InterPro" id="IPR044770">
    <property type="entry name" value="MFS_spinster-like"/>
</dbReference>
<comment type="subcellular location">
    <subcellularLocation>
        <location evidence="1">Membrane</location>
        <topology evidence="1">Multi-pass membrane protein</topology>
    </subcellularLocation>
</comment>
<feature type="transmembrane region" description="Helical" evidence="6">
    <location>
        <begin position="241"/>
        <end position="259"/>
    </location>
</feature>
<evidence type="ECO:0000313" key="8">
    <source>
        <dbReference type="EMBL" id="BBD99676.1"/>
    </source>
</evidence>
<gene>
    <name evidence="8" type="ORF">SAMIE_1031770</name>
</gene>
<feature type="transmembrane region" description="Helical" evidence="6">
    <location>
        <begin position="413"/>
        <end position="435"/>
    </location>
</feature>
<dbReference type="AlphaFoldDB" id="A0A494W8M4"/>
<dbReference type="InterPro" id="IPR011701">
    <property type="entry name" value="MFS"/>
</dbReference>
<keyword evidence="5 6" id="KW-0472">Membrane</keyword>
<accession>A0A494W8M4</accession>
<feature type="transmembrane region" description="Helical" evidence="6">
    <location>
        <begin position="338"/>
        <end position="362"/>
    </location>
</feature>
<dbReference type="PANTHER" id="PTHR23505:SF79">
    <property type="entry name" value="PROTEIN SPINSTER"/>
    <property type="match status" value="1"/>
</dbReference>
<keyword evidence="9" id="KW-1185">Reference proteome</keyword>
<proteinExistence type="predicted"/>
<evidence type="ECO:0000256" key="3">
    <source>
        <dbReference type="ARBA" id="ARBA00022692"/>
    </source>
</evidence>
<feature type="transmembrane region" description="Helical" evidence="6">
    <location>
        <begin position="312"/>
        <end position="332"/>
    </location>
</feature>
<evidence type="ECO:0000256" key="6">
    <source>
        <dbReference type="SAM" id="Phobius"/>
    </source>
</evidence>
<dbReference type="SUPFAM" id="SSF103473">
    <property type="entry name" value="MFS general substrate transporter"/>
    <property type="match status" value="1"/>
</dbReference>
<evidence type="ECO:0000259" key="7">
    <source>
        <dbReference type="PROSITE" id="PS50850"/>
    </source>
</evidence>
<dbReference type="Pfam" id="PF07690">
    <property type="entry name" value="MFS_1"/>
    <property type="match status" value="1"/>
</dbReference>
<reference evidence="8 9" key="1">
    <citation type="submission" date="2018-05" db="EMBL/GenBank/DDBJ databases">
        <title>Complete Genome Sequence of the Nonylphenol-Degrading Bacterium Sphingobium amiense DSM 16289T.</title>
        <authorList>
            <person name="Ootsuka M."/>
            <person name="Nishizawa T."/>
            <person name="Ohta H."/>
        </authorList>
    </citation>
    <scope>NUCLEOTIDE SEQUENCE [LARGE SCALE GENOMIC DNA]</scope>
    <source>
        <strain evidence="8 9">DSM 16289</strain>
    </source>
</reference>
<sequence>MTITHAEPLSVPPHGHPVSLEHGPDGSGGIYTWYVISIIFLVNIFNFMDRMALAVLAPSIQQEIGISDAELGMLTGLAYAIFYSCAAIPIARLADRSSRKNIIAVSLAIWSLMTALTGAAQTYWQLFIARMGLGAGEAGGGPPAQSLLCDYVSPAKRPLAIAANSIGYGVGIAVGMALAGYLGELLGWRMAFVALGTPGMLLALLVFLSVREPPRGKFDEASDGAQPSLLTTFNMLRANRFYLWLMVHAATASISLFGLNQWWPIFLVRAHHLPLPSVGLLLGAAMGLGASVGLLAGGLIGNRLARNGYRPALIACIIAMLSLTPIAVAANLATAPYIAIILMGLSMFCHGFATAPTAAAVYSAVRPEIRATAGAVAVFFQTVIGSSVGPLIVGIVSEYLYPSVGADALRNALMIPALAAVPAALALAAAINALARTEVL</sequence>
<dbReference type="RefSeq" id="WP_066701046.1">
    <property type="nucleotide sequence ID" value="NZ_AP018664.1"/>
</dbReference>
<protein>
    <submittedName>
        <fullName evidence="8">MFS transporter</fullName>
    </submittedName>
</protein>
<dbReference type="CDD" id="cd17328">
    <property type="entry name" value="MFS_spinster_like"/>
    <property type="match status" value="1"/>
</dbReference>
<keyword evidence="3 6" id="KW-0812">Transmembrane</keyword>
<dbReference type="InterPro" id="IPR036259">
    <property type="entry name" value="MFS_trans_sf"/>
</dbReference>
<feature type="transmembrane region" description="Helical" evidence="6">
    <location>
        <begin position="188"/>
        <end position="208"/>
    </location>
</feature>
<evidence type="ECO:0000256" key="2">
    <source>
        <dbReference type="ARBA" id="ARBA00022448"/>
    </source>
</evidence>
<feature type="transmembrane region" description="Helical" evidence="6">
    <location>
        <begin position="30"/>
        <end position="48"/>
    </location>
</feature>
<dbReference type="GO" id="GO:0016020">
    <property type="term" value="C:membrane"/>
    <property type="evidence" value="ECO:0007669"/>
    <property type="project" value="UniProtKB-SubCell"/>
</dbReference>
<evidence type="ECO:0000256" key="4">
    <source>
        <dbReference type="ARBA" id="ARBA00022989"/>
    </source>
</evidence>
<keyword evidence="4 6" id="KW-1133">Transmembrane helix</keyword>
<feature type="transmembrane region" description="Helical" evidence="6">
    <location>
        <begin position="69"/>
        <end position="90"/>
    </location>
</feature>
<name>A0A494W8M4_9SPHN</name>
<feature type="transmembrane region" description="Helical" evidence="6">
    <location>
        <begin position="161"/>
        <end position="182"/>
    </location>
</feature>
<organism evidence="8 9">
    <name type="scientific">Sphingobium amiense</name>
    <dbReference type="NCBI Taxonomy" id="135719"/>
    <lineage>
        <taxon>Bacteria</taxon>
        <taxon>Pseudomonadati</taxon>
        <taxon>Pseudomonadota</taxon>
        <taxon>Alphaproteobacteria</taxon>
        <taxon>Sphingomonadales</taxon>
        <taxon>Sphingomonadaceae</taxon>
        <taxon>Sphingobium</taxon>
    </lineage>
</organism>
<dbReference type="KEGG" id="sami:SAMIE_1031770"/>
<feature type="transmembrane region" description="Helical" evidence="6">
    <location>
        <begin position="102"/>
        <end position="124"/>
    </location>
</feature>
<evidence type="ECO:0000256" key="5">
    <source>
        <dbReference type="ARBA" id="ARBA00023136"/>
    </source>
</evidence>
<evidence type="ECO:0000313" key="9">
    <source>
        <dbReference type="Proteomes" id="UP000279959"/>
    </source>
</evidence>
<dbReference type="GO" id="GO:0022857">
    <property type="term" value="F:transmembrane transporter activity"/>
    <property type="evidence" value="ECO:0007669"/>
    <property type="project" value="InterPro"/>
</dbReference>